<dbReference type="SUPFAM" id="SSF48403">
    <property type="entry name" value="Ankyrin repeat"/>
    <property type="match status" value="1"/>
</dbReference>
<dbReference type="InterPro" id="IPR002110">
    <property type="entry name" value="Ankyrin_rpt"/>
</dbReference>
<feature type="non-terminal residue" evidence="2">
    <location>
        <position position="1"/>
    </location>
</feature>
<dbReference type="Gene3D" id="1.25.40.20">
    <property type="entry name" value="Ankyrin repeat-containing domain"/>
    <property type="match status" value="1"/>
</dbReference>
<name>A0A0H5QZM5_9EUKA</name>
<dbReference type="InterPro" id="IPR036770">
    <property type="entry name" value="Ankyrin_rpt-contain_sf"/>
</dbReference>
<organism evidence="2">
    <name type="scientific">Spongospora subterranea</name>
    <dbReference type="NCBI Taxonomy" id="70186"/>
    <lineage>
        <taxon>Eukaryota</taxon>
        <taxon>Sar</taxon>
        <taxon>Rhizaria</taxon>
        <taxon>Endomyxa</taxon>
        <taxon>Phytomyxea</taxon>
        <taxon>Plasmodiophorida</taxon>
        <taxon>Plasmodiophoridae</taxon>
        <taxon>Spongospora</taxon>
    </lineage>
</organism>
<dbReference type="Pfam" id="PF12796">
    <property type="entry name" value="Ank_2"/>
    <property type="match status" value="1"/>
</dbReference>
<accession>A0A0H5QZM5</accession>
<evidence type="ECO:0000313" key="2">
    <source>
        <dbReference type="EMBL" id="CRZ07161.1"/>
    </source>
</evidence>
<feature type="signal peptide" evidence="1">
    <location>
        <begin position="1"/>
        <end position="19"/>
    </location>
</feature>
<dbReference type="AlphaFoldDB" id="A0A0H5QZM5"/>
<proteinExistence type="predicted"/>
<feature type="chain" id="PRO_5005223727" evidence="1">
    <location>
        <begin position="20"/>
        <end position="129"/>
    </location>
</feature>
<sequence>GNTALHLAVMCHLSIPIIADLIQAKESRLVGQDEMKYGRVGGSLIPVDRELNQSGVCPKMIDVQNHKGETALSLAISIEWVEGVELLLKKDASRTIKVNEQTALELAIEKKKAKTGSEGAAKIVQLLLS</sequence>
<protein>
    <submittedName>
        <fullName evidence="2">Uncharacterized protein</fullName>
    </submittedName>
</protein>
<reference evidence="2" key="1">
    <citation type="submission" date="2015-04" db="EMBL/GenBank/DDBJ databases">
        <title>The genome sequence of the plant pathogenic Rhizarian Plasmodiophora brassicae reveals insights in its biotrophic life cycle and the origin of chitin synthesis.</title>
        <authorList>
            <person name="Schwelm A."/>
            <person name="Fogelqvist J."/>
            <person name="Knaust A."/>
            <person name="Julke S."/>
            <person name="Lilja T."/>
            <person name="Dhandapani V."/>
            <person name="Bonilla-Rosso G."/>
            <person name="Karlsson M."/>
            <person name="Shevchenko A."/>
            <person name="Choi S.R."/>
            <person name="Kim H.G."/>
            <person name="Park J.Y."/>
            <person name="Lim Y.P."/>
            <person name="Ludwig-Muller J."/>
            <person name="Dixelius C."/>
        </authorList>
    </citation>
    <scope>NUCLEOTIDE SEQUENCE</scope>
    <source>
        <tissue evidence="2">Potato root galls</tissue>
    </source>
</reference>
<keyword evidence="1" id="KW-0732">Signal</keyword>
<evidence type="ECO:0000256" key="1">
    <source>
        <dbReference type="SAM" id="SignalP"/>
    </source>
</evidence>
<dbReference type="EMBL" id="HACM01006719">
    <property type="protein sequence ID" value="CRZ07161.1"/>
    <property type="molecule type" value="Transcribed_RNA"/>
</dbReference>